<dbReference type="OrthoDB" id="292190at2"/>
<feature type="compositionally biased region" description="Acidic residues" evidence="1">
    <location>
        <begin position="12"/>
        <end position="30"/>
    </location>
</feature>
<dbReference type="RefSeq" id="WP_145034351.1">
    <property type="nucleotide sequence ID" value="NZ_CP036271.1"/>
</dbReference>
<gene>
    <name evidence="3" type="ORF">Pan44_50080</name>
</gene>
<evidence type="ECO:0008006" key="5">
    <source>
        <dbReference type="Google" id="ProtNLM"/>
    </source>
</evidence>
<organism evidence="3 4">
    <name type="scientific">Caulifigura coniformis</name>
    <dbReference type="NCBI Taxonomy" id="2527983"/>
    <lineage>
        <taxon>Bacteria</taxon>
        <taxon>Pseudomonadati</taxon>
        <taxon>Planctomycetota</taxon>
        <taxon>Planctomycetia</taxon>
        <taxon>Planctomycetales</taxon>
        <taxon>Planctomycetaceae</taxon>
        <taxon>Caulifigura</taxon>
    </lineage>
</organism>
<dbReference type="InParanoid" id="A0A517SLE7"/>
<feature type="transmembrane region" description="Helical" evidence="2">
    <location>
        <begin position="70"/>
        <end position="91"/>
    </location>
</feature>
<reference evidence="3 4" key="1">
    <citation type="submission" date="2019-02" db="EMBL/GenBank/DDBJ databases">
        <title>Deep-cultivation of Planctomycetes and their phenomic and genomic characterization uncovers novel biology.</title>
        <authorList>
            <person name="Wiegand S."/>
            <person name="Jogler M."/>
            <person name="Boedeker C."/>
            <person name="Pinto D."/>
            <person name="Vollmers J."/>
            <person name="Rivas-Marin E."/>
            <person name="Kohn T."/>
            <person name="Peeters S.H."/>
            <person name="Heuer A."/>
            <person name="Rast P."/>
            <person name="Oberbeckmann S."/>
            <person name="Bunk B."/>
            <person name="Jeske O."/>
            <person name="Meyerdierks A."/>
            <person name="Storesund J.E."/>
            <person name="Kallscheuer N."/>
            <person name="Luecker S."/>
            <person name="Lage O.M."/>
            <person name="Pohl T."/>
            <person name="Merkel B.J."/>
            <person name="Hornburger P."/>
            <person name="Mueller R.-W."/>
            <person name="Bruemmer F."/>
            <person name="Labrenz M."/>
            <person name="Spormann A.M."/>
            <person name="Op den Camp H."/>
            <person name="Overmann J."/>
            <person name="Amann R."/>
            <person name="Jetten M.S.M."/>
            <person name="Mascher T."/>
            <person name="Medema M.H."/>
            <person name="Devos D.P."/>
            <person name="Kaster A.-K."/>
            <person name="Ovreas L."/>
            <person name="Rohde M."/>
            <person name="Galperin M.Y."/>
            <person name="Jogler C."/>
        </authorList>
    </citation>
    <scope>NUCLEOTIDE SEQUENCE [LARGE SCALE GENOMIC DNA]</scope>
    <source>
        <strain evidence="3 4">Pan44</strain>
    </source>
</reference>
<evidence type="ECO:0000313" key="3">
    <source>
        <dbReference type="EMBL" id="QDT56945.1"/>
    </source>
</evidence>
<name>A0A517SLE7_9PLAN</name>
<accession>A0A517SLE7</accession>
<feature type="region of interest" description="Disordered" evidence="1">
    <location>
        <begin position="1"/>
        <end position="30"/>
    </location>
</feature>
<dbReference type="EMBL" id="CP036271">
    <property type="protein sequence ID" value="QDT56945.1"/>
    <property type="molecule type" value="Genomic_DNA"/>
</dbReference>
<keyword evidence="2" id="KW-0812">Transmembrane</keyword>
<keyword evidence="2" id="KW-0472">Membrane</keyword>
<keyword evidence="2" id="KW-1133">Transmembrane helix</keyword>
<dbReference type="Proteomes" id="UP000315700">
    <property type="component" value="Chromosome"/>
</dbReference>
<proteinExistence type="predicted"/>
<dbReference type="KEGG" id="ccos:Pan44_50080"/>
<dbReference type="AlphaFoldDB" id="A0A517SLE7"/>
<protein>
    <recommendedName>
        <fullName evidence="5">Zinc-ribbon domain-containing protein</fullName>
    </recommendedName>
</protein>
<keyword evidence="4" id="KW-1185">Reference proteome</keyword>
<evidence type="ECO:0000313" key="4">
    <source>
        <dbReference type="Proteomes" id="UP000315700"/>
    </source>
</evidence>
<feature type="compositionally biased region" description="Basic and acidic residues" evidence="1">
    <location>
        <begin position="1"/>
        <end position="11"/>
    </location>
</feature>
<evidence type="ECO:0000256" key="1">
    <source>
        <dbReference type="SAM" id="MobiDB-lite"/>
    </source>
</evidence>
<evidence type="ECO:0000256" key="2">
    <source>
        <dbReference type="SAM" id="Phobius"/>
    </source>
</evidence>
<sequence length="93" mass="10234">MSRWTPDRDSADDPDDDWDEGEDAWADDDSETALAECPSCGADVYEDAVRCPICGEYITRSRSVWQGRPVWWRILGLAGILAVIIGIAFAAGL</sequence>